<sequence>MNPPRTLNHDEIARRIPHQGNMCLLATVTAWDGDRIECQASSHQAADNPLRAQGRLGAACGVEYAAQAMAVHGALVAESMTTSLDAYSVPRAGYLASIRSVTLHTDRLDTVAAPLRISAERITGDDNTVLYSFAVNAGDTALLSGRAVVVLDASALSLPSVAPG</sequence>
<dbReference type="RefSeq" id="WP_188706143.1">
    <property type="nucleotide sequence ID" value="NZ_BMIG01000001.1"/>
</dbReference>
<reference evidence="1" key="2">
    <citation type="submission" date="2020-09" db="EMBL/GenBank/DDBJ databases">
        <authorList>
            <person name="Sun Q."/>
            <person name="Zhou Y."/>
        </authorList>
    </citation>
    <scope>NUCLEOTIDE SEQUENCE</scope>
    <source>
        <strain evidence="1">CGMCC 1.15322</strain>
    </source>
</reference>
<reference evidence="1" key="1">
    <citation type="journal article" date="2014" name="Int. J. Syst. Evol. Microbiol.">
        <title>Complete genome sequence of Corynebacterium casei LMG S-19264T (=DSM 44701T), isolated from a smear-ripened cheese.</title>
        <authorList>
            <consortium name="US DOE Joint Genome Institute (JGI-PGF)"/>
            <person name="Walter F."/>
            <person name="Albersmeier A."/>
            <person name="Kalinowski J."/>
            <person name="Ruckert C."/>
        </authorList>
    </citation>
    <scope>NUCLEOTIDE SEQUENCE</scope>
    <source>
        <strain evidence="1">CGMCC 1.15322</strain>
    </source>
</reference>
<evidence type="ECO:0000313" key="1">
    <source>
        <dbReference type="EMBL" id="GGA87019.1"/>
    </source>
</evidence>
<protein>
    <submittedName>
        <fullName evidence="1">Phosphotransferase</fullName>
    </submittedName>
</protein>
<accession>A0A916WCF1</accession>
<dbReference type="EMBL" id="BMIG01000001">
    <property type="protein sequence ID" value="GGA87019.1"/>
    <property type="molecule type" value="Genomic_DNA"/>
</dbReference>
<dbReference type="Proteomes" id="UP000620596">
    <property type="component" value="Unassembled WGS sequence"/>
</dbReference>
<dbReference type="InterPro" id="IPR029069">
    <property type="entry name" value="HotDog_dom_sf"/>
</dbReference>
<name>A0A916WCF1_9BURK</name>
<dbReference type="InterPro" id="IPR016776">
    <property type="entry name" value="ApeP-like_dehydratase"/>
</dbReference>
<keyword evidence="2" id="KW-1185">Reference proteome</keyword>
<dbReference type="SUPFAM" id="SSF54637">
    <property type="entry name" value="Thioesterase/thiol ester dehydrase-isomerase"/>
    <property type="match status" value="1"/>
</dbReference>
<dbReference type="Pfam" id="PF22817">
    <property type="entry name" value="ApeP-like"/>
    <property type="match status" value="1"/>
</dbReference>
<comment type="caution">
    <text evidence="1">The sequence shown here is derived from an EMBL/GenBank/DDBJ whole genome shotgun (WGS) entry which is preliminary data.</text>
</comment>
<dbReference type="Gene3D" id="3.10.129.10">
    <property type="entry name" value="Hotdog Thioesterase"/>
    <property type="match status" value="1"/>
</dbReference>
<evidence type="ECO:0000313" key="2">
    <source>
        <dbReference type="Proteomes" id="UP000620596"/>
    </source>
</evidence>
<proteinExistence type="predicted"/>
<organism evidence="1 2">
    <name type="scientific">Polaromonas eurypsychrophila</name>
    <dbReference type="NCBI Taxonomy" id="1614635"/>
    <lineage>
        <taxon>Bacteria</taxon>
        <taxon>Pseudomonadati</taxon>
        <taxon>Pseudomonadota</taxon>
        <taxon>Betaproteobacteria</taxon>
        <taxon>Burkholderiales</taxon>
        <taxon>Comamonadaceae</taxon>
        <taxon>Polaromonas</taxon>
    </lineage>
</organism>
<gene>
    <name evidence="1" type="ORF">GCM10011496_04620</name>
</gene>
<dbReference type="AlphaFoldDB" id="A0A916WCF1"/>